<evidence type="ECO:0000313" key="6">
    <source>
        <dbReference type="Proteomes" id="UP000060778"/>
    </source>
</evidence>
<proteinExistence type="inferred from homology"/>
<dbReference type="Gene3D" id="2.60.40.10">
    <property type="entry name" value="Immunoglobulins"/>
    <property type="match status" value="1"/>
</dbReference>
<dbReference type="GO" id="GO:1904680">
    <property type="term" value="F:peptide transmembrane transporter activity"/>
    <property type="evidence" value="ECO:0007669"/>
    <property type="project" value="TreeGrafter"/>
</dbReference>
<dbReference type="GO" id="GO:0015833">
    <property type="term" value="P:peptide transport"/>
    <property type="evidence" value="ECO:0007669"/>
    <property type="project" value="TreeGrafter"/>
</dbReference>
<feature type="domain" description="Solute-binding protein family 5" evidence="4">
    <location>
        <begin position="27"/>
        <end position="250"/>
    </location>
</feature>
<name>A0A0U3G3F7_9CREN</name>
<dbReference type="GeneID" id="30680721"/>
<dbReference type="PATRIC" id="fig|940295.4.peg.1310"/>
<dbReference type="EMBL" id="CP006867">
    <property type="protein sequence ID" value="ALU12716.1"/>
    <property type="molecule type" value="Genomic_DNA"/>
</dbReference>
<dbReference type="STRING" id="940295.EYM_06745"/>
<dbReference type="OrthoDB" id="194307at2157"/>
<organism evidence="5 6">
    <name type="scientific">Ignicoccus islandicus DSM 13165</name>
    <dbReference type="NCBI Taxonomy" id="940295"/>
    <lineage>
        <taxon>Archaea</taxon>
        <taxon>Thermoproteota</taxon>
        <taxon>Thermoprotei</taxon>
        <taxon>Desulfurococcales</taxon>
        <taxon>Desulfurococcaceae</taxon>
        <taxon>Ignicoccus</taxon>
    </lineage>
</organism>
<dbReference type="AlphaFoldDB" id="A0A0U3G3F7"/>
<dbReference type="Gene3D" id="3.10.105.10">
    <property type="entry name" value="Dipeptide-binding Protein, Domain 3"/>
    <property type="match status" value="1"/>
</dbReference>
<dbReference type="RefSeq" id="WP_075050272.1">
    <property type="nucleotide sequence ID" value="NZ_CP006867.1"/>
</dbReference>
<sequence length="785" mass="88624">MKKVLALFLTFAFLTLALPGAKTEMEVIKRYTDASLAVQDVLHGKLDMYFWGIPPYMITQLQKNPNVKVYLALGGMDDILVNPCPTQDMGGPFNPFSIREVRFALNYLIDRQAVVTNVLNGYGFSMISPLSPVNPDYLDVLETLAQFNFKYDFEKAKEMITNALTKAGAELKDGKWYYKGKPIVIKFMIRSDDPIRKQIGDMLATNLEKLGFKVERIYGDFMKAYQLVYSSDPGKYTWSLYTEGWGSSAMTKYNEGTVYQMYSPFFGYMPGWGEPTFCNYKNKELDDLGKALASGKYSSKAERDELLNKLVKKGIEESVRIFVVAPINGFVAGKDVKDVVVDLAAGIGNRWTEMISYEGDAKELKIGTKYVHKWAWNPVGGYQDFYSVIIHQGLIEPFMWNNPYTGDKIPLLAKSWKVYENVEVPEKAITYDYKTHKWVHVKPGTKAKYAVELNLRNLGVFHTGQNVRVSDMLYWIYLVTEWGTKSGKDDAKYDSYVASTYSTWIENFKGVLVKSPTDIVIYTDMSHFDPNELADTATSVLAPSVPWELLYAMEQSVLNSKLAFSPTEAETKGGEWLDSLNPDHVKIVLKNLEDDAKKGVVPEQVKEMCELIGAKPKPNYQAVIDFIKKHNHMVIGNGPLYLDSYDPTTDSAILKAFRNEGYPFSADQFEYLAYENVKFAQVTSLTTDKPLLIRGQELTVTVNVIDKNSKTPLSDAKVFVAIYSADGKLVYSDFAKEKAPGKYTITITSEETQNWTSGTYTVKVIAYSKEAFWPSMYTTSVIVVG</sequence>
<accession>A0A0U3G3F7</accession>
<protein>
    <recommendedName>
        <fullName evidence="4">Solute-binding protein family 5 domain-containing protein</fullName>
    </recommendedName>
</protein>
<gene>
    <name evidence="5" type="ORF">EYM_06745</name>
</gene>
<evidence type="ECO:0000259" key="4">
    <source>
        <dbReference type="Pfam" id="PF00496"/>
    </source>
</evidence>
<evidence type="ECO:0000256" key="1">
    <source>
        <dbReference type="ARBA" id="ARBA00005695"/>
    </source>
</evidence>
<dbReference type="KEGG" id="iis:EYM_06745"/>
<reference evidence="5 6" key="1">
    <citation type="submission" date="2013-11" db="EMBL/GenBank/DDBJ databases">
        <title>Comparative genomics of Ignicoccus.</title>
        <authorList>
            <person name="Podar M."/>
        </authorList>
    </citation>
    <scope>NUCLEOTIDE SEQUENCE [LARGE SCALE GENOMIC DNA]</scope>
    <source>
        <strain evidence="5 6">DSM 13165</strain>
    </source>
</reference>
<keyword evidence="3" id="KW-0732">Signal</keyword>
<dbReference type="SUPFAM" id="SSF53850">
    <property type="entry name" value="Periplasmic binding protein-like II"/>
    <property type="match status" value="2"/>
</dbReference>
<comment type="similarity">
    <text evidence="1">Belongs to the bacterial solute-binding protein 5 family.</text>
</comment>
<dbReference type="PANTHER" id="PTHR30290:SF9">
    <property type="entry name" value="OLIGOPEPTIDE-BINDING PROTEIN APPA"/>
    <property type="match status" value="1"/>
</dbReference>
<evidence type="ECO:0000313" key="5">
    <source>
        <dbReference type="EMBL" id="ALU12716.1"/>
    </source>
</evidence>
<dbReference type="Pfam" id="PF00496">
    <property type="entry name" value="SBP_bac_5"/>
    <property type="match status" value="1"/>
</dbReference>
<dbReference type="InterPro" id="IPR013783">
    <property type="entry name" value="Ig-like_fold"/>
</dbReference>
<dbReference type="Proteomes" id="UP000060778">
    <property type="component" value="Chromosome"/>
</dbReference>
<dbReference type="PANTHER" id="PTHR30290">
    <property type="entry name" value="PERIPLASMIC BINDING COMPONENT OF ABC TRANSPORTER"/>
    <property type="match status" value="1"/>
</dbReference>
<evidence type="ECO:0000256" key="2">
    <source>
        <dbReference type="ARBA" id="ARBA00022448"/>
    </source>
</evidence>
<dbReference type="InterPro" id="IPR000914">
    <property type="entry name" value="SBP_5_dom"/>
</dbReference>
<dbReference type="InterPro" id="IPR039424">
    <property type="entry name" value="SBP_5"/>
</dbReference>
<keyword evidence="6" id="KW-1185">Reference proteome</keyword>
<evidence type="ECO:0000256" key="3">
    <source>
        <dbReference type="ARBA" id="ARBA00022729"/>
    </source>
</evidence>
<keyword evidence="2" id="KW-0813">Transport</keyword>